<evidence type="ECO:0000256" key="1">
    <source>
        <dbReference type="ARBA" id="ARBA00010838"/>
    </source>
</evidence>
<dbReference type="AlphaFoldDB" id="A0A5E4QHA4"/>
<protein>
    <submittedName>
        <fullName evidence="5">Uncharacterized protein</fullName>
    </submittedName>
</protein>
<feature type="non-terminal residue" evidence="5">
    <location>
        <position position="46"/>
    </location>
</feature>
<dbReference type="PANTHER" id="PTHR10353">
    <property type="entry name" value="GLYCOSYL HYDROLASE"/>
    <property type="match status" value="1"/>
</dbReference>
<dbReference type="InterPro" id="IPR001360">
    <property type="entry name" value="Glyco_hydro_1"/>
</dbReference>
<keyword evidence="2" id="KW-0378">Hydrolase</keyword>
<sequence length="46" mass="5449">MIKDGRNGDEACDSYHKYKRDVEMLRELGVHHYKFSISWPRVLPNG</sequence>
<evidence type="ECO:0000313" key="6">
    <source>
        <dbReference type="Proteomes" id="UP000324832"/>
    </source>
</evidence>
<proteinExistence type="inferred from homology"/>
<evidence type="ECO:0000256" key="4">
    <source>
        <dbReference type="RuleBase" id="RU003690"/>
    </source>
</evidence>
<name>A0A5E4QHA4_9NEOP</name>
<dbReference type="Pfam" id="PF00232">
    <property type="entry name" value="Glyco_hydro_1"/>
    <property type="match status" value="1"/>
</dbReference>
<gene>
    <name evidence="5" type="ORF">LSINAPIS_LOCUS8116</name>
</gene>
<dbReference type="GO" id="GO:0005975">
    <property type="term" value="P:carbohydrate metabolic process"/>
    <property type="evidence" value="ECO:0007669"/>
    <property type="project" value="InterPro"/>
</dbReference>
<dbReference type="GO" id="GO:0008422">
    <property type="term" value="F:beta-glucosidase activity"/>
    <property type="evidence" value="ECO:0007669"/>
    <property type="project" value="TreeGrafter"/>
</dbReference>
<dbReference type="EMBL" id="FZQP02002827">
    <property type="protein sequence ID" value="VVC96665.1"/>
    <property type="molecule type" value="Genomic_DNA"/>
</dbReference>
<dbReference type="PANTHER" id="PTHR10353:SF36">
    <property type="entry name" value="LP05116P"/>
    <property type="match status" value="1"/>
</dbReference>
<keyword evidence="3" id="KW-0326">Glycosidase</keyword>
<comment type="similarity">
    <text evidence="1 4">Belongs to the glycosyl hydrolase 1 family.</text>
</comment>
<accession>A0A5E4QHA4</accession>
<organism evidence="5 6">
    <name type="scientific">Leptidea sinapis</name>
    <dbReference type="NCBI Taxonomy" id="189913"/>
    <lineage>
        <taxon>Eukaryota</taxon>
        <taxon>Metazoa</taxon>
        <taxon>Ecdysozoa</taxon>
        <taxon>Arthropoda</taxon>
        <taxon>Hexapoda</taxon>
        <taxon>Insecta</taxon>
        <taxon>Pterygota</taxon>
        <taxon>Neoptera</taxon>
        <taxon>Endopterygota</taxon>
        <taxon>Lepidoptera</taxon>
        <taxon>Glossata</taxon>
        <taxon>Ditrysia</taxon>
        <taxon>Papilionoidea</taxon>
        <taxon>Pieridae</taxon>
        <taxon>Dismorphiinae</taxon>
        <taxon>Leptidea</taxon>
    </lineage>
</organism>
<evidence type="ECO:0000313" key="5">
    <source>
        <dbReference type="EMBL" id="VVC96665.1"/>
    </source>
</evidence>
<dbReference type="InterPro" id="IPR017853">
    <property type="entry name" value="GH"/>
</dbReference>
<dbReference type="SUPFAM" id="SSF51445">
    <property type="entry name" value="(Trans)glycosidases"/>
    <property type="match status" value="1"/>
</dbReference>
<dbReference type="Proteomes" id="UP000324832">
    <property type="component" value="Unassembled WGS sequence"/>
</dbReference>
<evidence type="ECO:0000256" key="2">
    <source>
        <dbReference type="ARBA" id="ARBA00022801"/>
    </source>
</evidence>
<keyword evidence="6" id="KW-1185">Reference proteome</keyword>
<dbReference type="Gene3D" id="3.20.20.80">
    <property type="entry name" value="Glycosidases"/>
    <property type="match status" value="1"/>
</dbReference>
<reference evidence="5 6" key="1">
    <citation type="submission" date="2017-07" db="EMBL/GenBank/DDBJ databases">
        <authorList>
            <person name="Talla V."/>
            <person name="Backstrom N."/>
        </authorList>
    </citation>
    <scope>NUCLEOTIDE SEQUENCE [LARGE SCALE GENOMIC DNA]</scope>
</reference>
<evidence type="ECO:0000256" key="3">
    <source>
        <dbReference type="ARBA" id="ARBA00023295"/>
    </source>
</evidence>